<organism evidence="3 4">
    <name type="scientific">Megasphaera hominis</name>
    <dbReference type="NCBI Taxonomy" id="159836"/>
    <lineage>
        <taxon>Bacteria</taxon>
        <taxon>Bacillati</taxon>
        <taxon>Bacillota</taxon>
        <taxon>Negativicutes</taxon>
        <taxon>Veillonellales</taxon>
        <taxon>Veillonellaceae</taxon>
        <taxon>Megasphaera</taxon>
    </lineage>
</organism>
<dbReference type="InterPro" id="IPR050855">
    <property type="entry name" value="NDM-1-like"/>
</dbReference>
<feature type="signal peptide" evidence="1">
    <location>
        <begin position="1"/>
        <end position="29"/>
    </location>
</feature>
<dbReference type="Proteomes" id="UP000606870">
    <property type="component" value="Unassembled WGS sequence"/>
</dbReference>
<evidence type="ECO:0000313" key="3">
    <source>
        <dbReference type="EMBL" id="MBC3536674.1"/>
    </source>
</evidence>
<gene>
    <name evidence="3" type="ORF">H8J70_05355</name>
</gene>
<dbReference type="EMBL" id="JACOGK010000012">
    <property type="protein sequence ID" value="MBC3536674.1"/>
    <property type="molecule type" value="Genomic_DNA"/>
</dbReference>
<feature type="domain" description="Metallo-beta-lactamase" evidence="2">
    <location>
        <begin position="204"/>
        <end position="377"/>
    </location>
</feature>
<comment type="caution">
    <text evidence="3">The sequence shown here is derived from an EMBL/GenBank/DDBJ whole genome shotgun (WGS) entry which is preliminary data.</text>
</comment>
<proteinExistence type="predicted"/>
<protein>
    <submittedName>
        <fullName evidence="3">Chitobiase/beta-hexosaminidase C-terminal domain-containing protein</fullName>
    </submittedName>
</protein>
<evidence type="ECO:0000256" key="1">
    <source>
        <dbReference type="SAM" id="SignalP"/>
    </source>
</evidence>
<dbReference type="InterPro" id="IPR026876">
    <property type="entry name" value="Fn3_assoc_repeat"/>
</dbReference>
<dbReference type="PANTHER" id="PTHR42951">
    <property type="entry name" value="METALLO-BETA-LACTAMASE DOMAIN-CONTAINING"/>
    <property type="match status" value="1"/>
</dbReference>
<dbReference type="InterPro" id="IPR036866">
    <property type="entry name" value="RibonucZ/Hydroxyglut_hydro"/>
</dbReference>
<dbReference type="Pfam" id="PF00753">
    <property type="entry name" value="Lactamase_B"/>
    <property type="match status" value="1"/>
</dbReference>
<sequence length="468" mass="49793">MRKSRNLGILAAGFVAALVLFGQPVPAHAATTQVAGAAQQTVGTARSTTAGQGLTAAIPGQAGLAKTNVPDPAALPKTAMPGAYPMPGTYEISFSHIRLGSATPNAVIHYTLDGSEPTKDSPVFDPAKGAIPILEFGAGANNTRQTEKTVVVKAIALSAGAAPSDVATLRYNFVVNQPGYFSYEVLREAAPDTPALIRISDYARVNMFLVVGSKRALLIDSGLDSKGDLYSLIEKLTGGLPFDVISLHGHGDHAAQTQNFLDKHIRVYVPHKDLSWFGDKIPQGTLDPKEGDTFDLGNTVLTAYAVPGHTVGSMVLLDPKTGDLYTSDSLGSNDPIGPNSGLLDDVGIECSLDRYYTALVDLRKKVNGRAKRIFTGHNPLPLDMKYLDNVIATVKNALDKGESALVPSIRPPESTYGSTTMFAYGDYRVDPNSVAINPKYLYAKDAEANPPKIIKGYLNPQARAYPKQ</sequence>
<feature type="chain" id="PRO_5045202973" evidence="1">
    <location>
        <begin position="30"/>
        <end position="468"/>
    </location>
</feature>
<dbReference type="PANTHER" id="PTHR42951:SF22">
    <property type="entry name" value="METALLO BETA-LACTAMASE SUPERFAMILY LIPOPROTEIN"/>
    <property type="match status" value="1"/>
</dbReference>
<dbReference type="RefSeq" id="WP_186502831.1">
    <property type="nucleotide sequence ID" value="NZ_JACOGK010000012.1"/>
</dbReference>
<evidence type="ECO:0000259" key="2">
    <source>
        <dbReference type="SMART" id="SM00849"/>
    </source>
</evidence>
<dbReference type="SUPFAM" id="SSF56281">
    <property type="entry name" value="Metallo-hydrolase/oxidoreductase"/>
    <property type="match status" value="1"/>
</dbReference>
<dbReference type="Gene3D" id="3.60.15.10">
    <property type="entry name" value="Ribonuclease Z/Hydroxyacylglutathione hydrolase-like"/>
    <property type="match status" value="1"/>
</dbReference>
<reference evidence="3 4" key="1">
    <citation type="submission" date="2020-08" db="EMBL/GenBank/DDBJ databases">
        <authorList>
            <person name="Liu C."/>
            <person name="Sun Q."/>
        </authorList>
    </citation>
    <scope>NUCLEOTIDE SEQUENCE [LARGE SCALE GENOMIC DNA]</scope>
    <source>
        <strain evidence="3 4">NSJ-59</strain>
    </source>
</reference>
<dbReference type="Pfam" id="PF13287">
    <property type="entry name" value="Fn3_assoc"/>
    <property type="match status" value="1"/>
</dbReference>
<name>A0ABR6VHH4_9FIRM</name>
<accession>A0ABR6VHH4</accession>
<keyword evidence="1" id="KW-0732">Signal</keyword>
<keyword evidence="4" id="KW-1185">Reference proteome</keyword>
<dbReference type="SMART" id="SM00849">
    <property type="entry name" value="Lactamase_B"/>
    <property type="match status" value="1"/>
</dbReference>
<evidence type="ECO:0000313" key="4">
    <source>
        <dbReference type="Proteomes" id="UP000606870"/>
    </source>
</evidence>
<dbReference type="InterPro" id="IPR001279">
    <property type="entry name" value="Metallo-B-lactamas"/>
</dbReference>